<proteinExistence type="predicted"/>
<dbReference type="EMBL" id="CP062803">
    <property type="protein sequence ID" value="QOT74855.1"/>
    <property type="molecule type" value="Genomic_DNA"/>
</dbReference>
<gene>
    <name evidence="2" type="ORF">F7R26_011325</name>
</gene>
<keyword evidence="1" id="KW-1133">Transmembrane helix</keyword>
<feature type="transmembrane region" description="Helical" evidence="1">
    <location>
        <begin position="39"/>
        <end position="57"/>
    </location>
</feature>
<dbReference type="Proteomes" id="UP000397656">
    <property type="component" value="Chromosome 1"/>
</dbReference>
<dbReference type="RefSeq" id="WP_150993027.1">
    <property type="nucleotide sequence ID" value="NZ_CP062803.1"/>
</dbReference>
<reference evidence="2 3" key="1">
    <citation type="submission" date="2020-10" db="EMBL/GenBank/DDBJ databases">
        <title>Complete genome sequence of Cupriavidus basilensis CCUG 49340T.</title>
        <authorList>
            <person name="Salva-Serra F."/>
            <person name="Donoso R.A."/>
            <person name="Cho K.H."/>
            <person name="Yoo J.A."/>
            <person name="Lee K."/>
            <person name="Yoon S.-H."/>
            <person name="Perez-Pantoja D."/>
            <person name="Moore E.R.B."/>
        </authorList>
    </citation>
    <scope>NUCLEOTIDE SEQUENCE [LARGE SCALE GENOMIC DNA]</scope>
    <source>
        <strain evidence="3">CCUG 49340</strain>
    </source>
</reference>
<dbReference type="AlphaFoldDB" id="A0A643FJ23"/>
<evidence type="ECO:0000313" key="3">
    <source>
        <dbReference type="Proteomes" id="UP000397656"/>
    </source>
</evidence>
<evidence type="ECO:0000313" key="2">
    <source>
        <dbReference type="EMBL" id="QOT74855.1"/>
    </source>
</evidence>
<protein>
    <submittedName>
        <fullName evidence="2">Uncharacterized protein</fullName>
    </submittedName>
</protein>
<keyword evidence="1" id="KW-0472">Membrane</keyword>
<feature type="transmembrane region" description="Helical" evidence="1">
    <location>
        <begin position="7"/>
        <end position="33"/>
    </location>
</feature>
<name>A0A643FJ23_9BURK</name>
<dbReference type="GeneID" id="98401496"/>
<accession>A0A643FJ23</accession>
<evidence type="ECO:0000256" key="1">
    <source>
        <dbReference type="SAM" id="Phobius"/>
    </source>
</evidence>
<organism evidence="2 3">
    <name type="scientific">Cupriavidus basilensis</name>
    <dbReference type="NCBI Taxonomy" id="68895"/>
    <lineage>
        <taxon>Bacteria</taxon>
        <taxon>Pseudomonadati</taxon>
        <taxon>Pseudomonadota</taxon>
        <taxon>Betaproteobacteria</taxon>
        <taxon>Burkholderiales</taxon>
        <taxon>Burkholderiaceae</taxon>
        <taxon>Cupriavidus</taxon>
    </lineage>
</organism>
<sequence>MKFGRKAVLLGIAGVIAVVLVSGLATTIAPGAFGQTMAAWLQAIGSIGAILGAVWIATEQRKQAADRDVQMELDDRKTLFDITISFGRAATRSIERLDAYATIEKLPFHVKSKTGVEFLNLERVKDQLGQLPIYRLKDVDAIDDVIEIQRILTDITTRAPGVDGIDFRYLELLNEKTKLENRVGNLRLILQQVQTKSAGGL</sequence>
<keyword evidence="1" id="KW-0812">Transmembrane</keyword>